<dbReference type="AlphaFoldDB" id="A0AAD5Q5M4"/>
<dbReference type="Gene3D" id="2.40.50.40">
    <property type="match status" value="1"/>
</dbReference>
<proteinExistence type="predicted"/>
<comment type="caution">
    <text evidence="1">The sequence shown here is derived from an EMBL/GenBank/DDBJ whole genome shotgun (WGS) entry which is preliminary data.</text>
</comment>
<sequence length="638" mass="73528">MIEHQAAVINQLIDVTRAQAERLREIEAKLGVEQQEAEPEITLKRSRGEPTAVDTPKRRKRKSTNMWETWYEWFACRAFSTQSDRQWRSTMRRCVAYMKLFVDSLVLDADDDSFREQVLAAGKQAAAKAQVFLVRHAITCTSTGAVEKKFRELHRTGMLNQLIADYDARVQAGLITDPTPLSHQPERLRPNEICSLKEFITYARQAIRKINTPTRKFFLEDEPARKLRASMILTVASKEHLPEAIRAIMTAITDKIETVKTTTRIRKSHVKDWLVDDDEVEWVADQSLEERPLYGVNRILDRKRVNGVTYYLVDWEPTWETRNDVGSTLIATFEKERRALGVRFVRSMINETGKKRKWDQFWLCFERTWIQRFDPNLWNVHAMAASDIPLMPPLTPRQRHTPALPRERDGRFVRGGRIRAPIRVVELGDATHPDDTDADADAVLQPVGGEESVYELTRIWAMMRVNSVDFYLVQWTGYEELTLKFKTPGITIVKNTRSTAFGHDIFRVIKTAPIRNVSDDDEMPFLRFSIAIGVQGDRAHRLIGFAHPDLVRILCYPKLALFIDGTFKVVPKGFIVMAYDPPSDLFRQSTIVGCLFHWKQALRRKMIDIGLTVEDVKTAMMPGEMDVLTLVPEDEILD</sequence>
<evidence type="ECO:0000313" key="1">
    <source>
        <dbReference type="EMBL" id="KAJ0391709.1"/>
    </source>
</evidence>
<dbReference type="Proteomes" id="UP001209570">
    <property type="component" value="Unassembled WGS sequence"/>
</dbReference>
<dbReference type="SUPFAM" id="SSF54160">
    <property type="entry name" value="Chromo domain-like"/>
    <property type="match status" value="1"/>
</dbReference>
<organism evidence="1 2">
    <name type="scientific">Pythium insidiosum</name>
    <name type="common">Pythiosis disease agent</name>
    <dbReference type="NCBI Taxonomy" id="114742"/>
    <lineage>
        <taxon>Eukaryota</taxon>
        <taxon>Sar</taxon>
        <taxon>Stramenopiles</taxon>
        <taxon>Oomycota</taxon>
        <taxon>Peronosporomycetes</taxon>
        <taxon>Pythiales</taxon>
        <taxon>Pythiaceae</taxon>
        <taxon>Pythium</taxon>
    </lineage>
</organism>
<dbReference type="InterPro" id="IPR016197">
    <property type="entry name" value="Chromo-like_dom_sf"/>
</dbReference>
<evidence type="ECO:0000313" key="2">
    <source>
        <dbReference type="Proteomes" id="UP001209570"/>
    </source>
</evidence>
<dbReference type="EMBL" id="JAKCXM010000879">
    <property type="protein sequence ID" value="KAJ0391709.1"/>
    <property type="molecule type" value="Genomic_DNA"/>
</dbReference>
<keyword evidence="2" id="KW-1185">Reference proteome</keyword>
<reference evidence="1" key="1">
    <citation type="submission" date="2021-12" db="EMBL/GenBank/DDBJ databases">
        <title>Prjna785345.</title>
        <authorList>
            <person name="Rujirawat T."/>
            <person name="Krajaejun T."/>
        </authorList>
    </citation>
    <scope>NUCLEOTIDE SEQUENCE</scope>
    <source>
        <strain evidence="1">Pi057C3</strain>
    </source>
</reference>
<dbReference type="CDD" id="cd00024">
    <property type="entry name" value="CD_CSD"/>
    <property type="match status" value="1"/>
</dbReference>
<name>A0AAD5Q5M4_PYTIN</name>
<protein>
    <recommendedName>
        <fullName evidence="3">Chromo domain-containing protein</fullName>
    </recommendedName>
</protein>
<evidence type="ECO:0008006" key="3">
    <source>
        <dbReference type="Google" id="ProtNLM"/>
    </source>
</evidence>
<accession>A0AAD5Q5M4</accession>
<gene>
    <name evidence="1" type="ORF">P43SY_007912</name>
</gene>